<comment type="caution">
    <text evidence="3">The sequence shown here is derived from an EMBL/GenBank/DDBJ whole genome shotgun (WGS) entry which is preliminary data.</text>
</comment>
<feature type="transmembrane region" description="Helical" evidence="2">
    <location>
        <begin position="108"/>
        <end position="125"/>
    </location>
</feature>
<dbReference type="InterPro" id="IPR029058">
    <property type="entry name" value="AB_hydrolase_fold"/>
</dbReference>
<feature type="compositionally biased region" description="Low complexity" evidence="1">
    <location>
        <begin position="27"/>
        <end position="40"/>
    </location>
</feature>
<evidence type="ECO:0000313" key="3">
    <source>
        <dbReference type="EMBL" id="ORZ17254.1"/>
    </source>
</evidence>
<feature type="region of interest" description="Disordered" evidence="1">
    <location>
        <begin position="1"/>
        <end position="86"/>
    </location>
</feature>
<reference evidence="3 4" key="1">
    <citation type="submission" date="2016-07" db="EMBL/GenBank/DDBJ databases">
        <title>Pervasive Adenine N6-methylation of Active Genes in Fungi.</title>
        <authorList>
            <consortium name="DOE Joint Genome Institute"/>
            <person name="Mondo S.J."/>
            <person name="Dannebaum R.O."/>
            <person name="Kuo R.C."/>
            <person name="Labutti K."/>
            <person name="Haridas S."/>
            <person name="Kuo A."/>
            <person name="Salamov A."/>
            <person name="Ahrendt S.R."/>
            <person name="Lipzen A."/>
            <person name="Sullivan W."/>
            <person name="Andreopoulos W.B."/>
            <person name="Clum A."/>
            <person name="Lindquist E."/>
            <person name="Daum C."/>
            <person name="Ramamoorthy G.K."/>
            <person name="Gryganskyi A."/>
            <person name="Culley D."/>
            <person name="Magnuson J.K."/>
            <person name="James T.Y."/>
            <person name="O'Malley M.A."/>
            <person name="Stajich J.E."/>
            <person name="Spatafora J.W."/>
            <person name="Visel A."/>
            <person name="Grigoriev I.V."/>
        </authorList>
    </citation>
    <scope>NUCLEOTIDE SEQUENCE [LARGE SCALE GENOMIC DNA]</scope>
    <source>
        <strain evidence="3 4">NRRL 1336</strain>
    </source>
</reference>
<evidence type="ECO:0000313" key="4">
    <source>
        <dbReference type="Proteomes" id="UP000193560"/>
    </source>
</evidence>
<gene>
    <name evidence="3" type="ORF">BCR42DRAFT_451053</name>
</gene>
<keyword evidence="2" id="KW-0472">Membrane</keyword>
<dbReference type="AlphaFoldDB" id="A0A1X2IIZ7"/>
<keyword evidence="2" id="KW-1133">Transmembrane helix</keyword>
<keyword evidence="2" id="KW-0812">Transmembrane</keyword>
<evidence type="ECO:0000256" key="2">
    <source>
        <dbReference type="SAM" id="Phobius"/>
    </source>
</evidence>
<dbReference type="SUPFAM" id="SSF53474">
    <property type="entry name" value="alpha/beta-Hydrolases"/>
    <property type="match status" value="1"/>
</dbReference>
<evidence type="ECO:0000256" key="1">
    <source>
        <dbReference type="SAM" id="MobiDB-lite"/>
    </source>
</evidence>
<protein>
    <submittedName>
        <fullName evidence="3">Lecithin:cholesterol acyltransferase-domain-containing protein</fullName>
    </submittedName>
</protein>
<feature type="compositionally biased region" description="Low complexity" evidence="1">
    <location>
        <begin position="63"/>
        <end position="75"/>
    </location>
</feature>
<dbReference type="InterPro" id="IPR003386">
    <property type="entry name" value="LACT/PDAT_acylTrfase"/>
</dbReference>
<keyword evidence="3" id="KW-0808">Transferase</keyword>
<proteinExistence type="predicted"/>
<keyword evidence="3" id="KW-0012">Acyltransferase</keyword>
<dbReference type="Proteomes" id="UP000193560">
    <property type="component" value="Unassembled WGS sequence"/>
</dbReference>
<sequence length="793" mass="88201">MSIRNRKHGQPETASTNGISETTRQQSLTPSSISSASDTSSTHDRSSNQTEKQHHQRQRRRSSTQSSNSSSSATTRKPKPELLPPEDILCDSSIFQSSRPVFWKRKRFHFIVGVTVGLLATYGASTTPTANDFQSYLALQLAEMDFSSRMLPAGVAMDDLFGNFTNFFTPANSATTTEEEFMPAWGAKATMDLKPHFPVVIVPGVISSGLESWSTDEKARKYFRKRMWGTATMFRAVILDKESWIHHLRLDPVTGLDPLGVKIRAAKGLDAADYFITGYWIWGKIIENLAAIGYDNNNMMLASYDWRLAFYNLEVRDKYFTKLKSDLETSKLVHGKKTVLLAHSMGSNLVLYFFKWVQSPEGGNGGDHWVENHIESFVNIGGPMLGVPKAFAALLSGETRDTTSLGSFGAYLLEKFFSRNERASLLRTWAGGSSMLPKGGNVFWGDSESAPDDNDDFDTANKATNESLEHNIGQNKTLSTAMKNGFLHTHGKTLTFLKKKFMDNAEDTNISSVYLDDNNDNGNSSDDSMMDKYHHYTMDDALELLYSTANKDFYNMIKSNYSNGFSSSKQQLKKNAHDHTKWANPLETQLPTAPSMKIYCLYGVGLPTERSYHYAFSDDEHTHSSSANNSCEHHDDALCLTRPETGDHPYSADGNSNVTVEGNEGTKIEVPRLMYIDKSINEGVRFSNGDGTVPLLSLGYMCAPKNGAWTKNGDLYNPGRSPIKTKEYMHEESDGKLNVRGGTKTADHVDILGNWDMTLDLLRIVSNAGENVTETIHSNIEEIASSIPVVPQP</sequence>
<dbReference type="Gene3D" id="3.40.50.1820">
    <property type="entry name" value="alpha/beta hydrolase"/>
    <property type="match status" value="1"/>
</dbReference>
<feature type="compositionally biased region" description="Polar residues" evidence="1">
    <location>
        <begin position="12"/>
        <end position="26"/>
    </location>
</feature>
<dbReference type="Pfam" id="PF02450">
    <property type="entry name" value="LCAT"/>
    <property type="match status" value="1"/>
</dbReference>
<dbReference type="EMBL" id="MCGE01000010">
    <property type="protein sequence ID" value="ORZ17254.1"/>
    <property type="molecule type" value="Genomic_DNA"/>
</dbReference>
<dbReference type="GO" id="GO:0006629">
    <property type="term" value="P:lipid metabolic process"/>
    <property type="evidence" value="ECO:0007669"/>
    <property type="project" value="InterPro"/>
</dbReference>
<dbReference type="OrthoDB" id="190846at2759"/>
<dbReference type="PANTHER" id="PTHR11440">
    <property type="entry name" value="LECITHIN-CHOLESTEROL ACYLTRANSFERASE-RELATED"/>
    <property type="match status" value="1"/>
</dbReference>
<name>A0A1X2IIZ7_9FUNG</name>
<keyword evidence="4" id="KW-1185">Reference proteome</keyword>
<dbReference type="STRING" id="90262.A0A1X2IIZ7"/>
<organism evidence="3 4">
    <name type="scientific">Absidia repens</name>
    <dbReference type="NCBI Taxonomy" id="90262"/>
    <lineage>
        <taxon>Eukaryota</taxon>
        <taxon>Fungi</taxon>
        <taxon>Fungi incertae sedis</taxon>
        <taxon>Mucoromycota</taxon>
        <taxon>Mucoromycotina</taxon>
        <taxon>Mucoromycetes</taxon>
        <taxon>Mucorales</taxon>
        <taxon>Cunninghamellaceae</taxon>
        <taxon>Absidia</taxon>
    </lineage>
</organism>
<dbReference type="GO" id="GO:0008374">
    <property type="term" value="F:O-acyltransferase activity"/>
    <property type="evidence" value="ECO:0007669"/>
    <property type="project" value="InterPro"/>
</dbReference>
<accession>A0A1X2IIZ7</accession>